<protein>
    <submittedName>
        <fullName evidence="1">CACTA en-spm transposon protein</fullName>
    </submittedName>
</protein>
<proteinExistence type="predicted"/>
<dbReference type="EMBL" id="SSTD01004586">
    <property type="protein sequence ID" value="TYK23374.1"/>
    <property type="molecule type" value="Genomic_DNA"/>
</dbReference>
<name>A0A5D3DIB3_CUCMM</name>
<dbReference type="Proteomes" id="UP000321947">
    <property type="component" value="Unassembled WGS sequence"/>
</dbReference>
<accession>A0A5D3DIB3</accession>
<evidence type="ECO:0000313" key="2">
    <source>
        <dbReference type="Proteomes" id="UP000321947"/>
    </source>
</evidence>
<comment type="caution">
    <text evidence="1">The sequence shown here is derived from an EMBL/GenBank/DDBJ whole genome shotgun (WGS) entry which is preliminary data.</text>
</comment>
<organism evidence="1 2">
    <name type="scientific">Cucumis melo var. makuwa</name>
    <name type="common">Oriental melon</name>
    <dbReference type="NCBI Taxonomy" id="1194695"/>
    <lineage>
        <taxon>Eukaryota</taxon>
        <taxon>Viridiplantae</taxon>
        <taxon>Streptophyta</taxon>
        <taxon>Embryophyta</taxon>
        <taxon>Tracheophyta</taxon>
        <taxon>Spermatophyta</taxon>
        <taxon>Magnoliopsida</taxon>
        <taxon>eudicotyledons</taxon>
        <taxon>Gunneridae</taxon>
        <taxon>Pentapetalae</taxon>
        <taxon>rosids</taxon>
        <taxon>fabids</taxon>
        <taxon>Cucurbitales</taxon>
        <taxon>Cucurbitaceae</taxon>
        <taxon>Benincaseae</taxon>
        <taxon>Cucumis</taxon>
    </lineage>
</organism>
<gene>
    <name evidence="1" type="ORF">E5676_scaffold142G004390</name>
</gene>
<sequence length="86" mass="9519">MWYGTLASLPSRFEETDQMFLDFGEDLNIAQKGSSSVGYNLAETTQSSSTPRKLAQSRLLEVERYVHANGRILMSIAPGAEKPILP</sequence>
<dbReference type="AlphaFoldDB" id="A0A5D3DIB3"/>
<reference evidence="1 2" key="1">
    <citation type="submission" date="2019-08" db="EMBL/GenBank/DDBJ databases">
        <title>Draft genome sequences of two oriental melons (Cucumis melo L. var makuwa).</title>
        <authorList>
            <person name="Kwon S.-Y."/>
        </authorList>
    </citation>
    <scope>NUCLEOTIDE SEQUENCE [LARGE SCALE GENOMIC DNA]</scope>
    <source>
        <strain evidence="2">cv. Chang Bougi</strain>
        <tissue evidence="1">Leaf</tissue>
    </source>
</reference>
<evidence type="ECO:0000313" key="1">
    <source>
        <dbReference type="EMBL" id="TYK23374.1"/>
    </source>
</evidence>